<feature type="domain" description="HTH araC/xylS-type" evidence="4">
    <location>
        <begin position="17"/>
        <end position="115"/>
    </location>
</feature>
<organism evidence="5 6">
    <name type="scientific">Chitinophaga defluvii</name>
    <dbReference type="NCBI Taxonomy" id="3163343"/>
    <lineage>
        <taxon>Bacteria</taxon>
        <taxon>Pseudomonadati</taxon>
        <taxon>Bacteroidota</taxon>
        <taxon>Chitinophagia</taxon>
        <taxon>Chitinophagales</taxon>
        <taxon>Chitinophagaceae</taxon>
        <taxon>Chitinophaga</taxon>
    </lineage>
</organism>
<dbReference type="Pfam" id="PF12833">
    <property type="entry name" value="HTH_18"/>
    <property type="match status" value="1"/>
</dbReference>
<dbReference type="PROSITE" id="PS00041">
    <property type="entry name" value="HTH_ARAC_FAMILY_1"/>
    <property type="match status" value="1"/>
</dbReference>
<proteinExistence type="predicted"/>
<keyword evidence="2" id="KW-0238">DNA-binding</keyword>
<dbReference type="InterPro" id="IPR018060">
    <property type="entry name" value="HTH_AraC"/>
</dbReference>
<accession>A0ABV2T3N0</accession>
<evidence type="ECO:0000313" key="6">
    <source>
        <dbReference type="Proteomes" id="UP001549749"/>
    </source>
</evidence>
<evidence type="ECO:0000256" key="1">
    <source>
        <dbReference type="ARBA" id="ARBA00023015"/>
    </source>
</evidence>
<gene>
    <name evidence="5" type="ORF">ABR189_09720</name>
</gene>
<keyword evidence="1" id="KW-0805">Transcription regulation</keyword>
<dbReference type="PROSITE" id="PS01124">
    <property type="entry name" value="HTH_ARAC_FAMILY_2"/>
    <property type="match status" value="1"/>
</dbReference>
<name>A0ABV2T3N0_9BACT</name>
<keyword evidence="3" id="KW-0804">Transcription</keyword>
<comment type="caution">
    <text evidence="5">The sequence shown here is derived from an EMBL/GenBank/DDBJ whole genome shotgun (WGS) entry which is preliminary data.</text>
</comment>
<evidence type="ECO:0000256" key="3">
    <source>
        <dbReference type="ARBA" id="ARBA00023163"/>
    </source>
</evidence>
<sequence>MSKPSASPQAQAESYALYGLSYADDHVADTFDIRIVADMLDISYSHFYHTFSAVMNEPYWHYVKRHRIELAAGMLRHSGYSIAEIGELSGYMTLAAFSKAFKQHFKYSPKDFRKIQILPNEKRTLHITETITASFGNNMLANLFHYDRTERISISESTLYYTLLSHGDDPITEMVLKMNNHENRFRKIIEIFDIPQALVITGTLDAVPVTNYEKLSIFAGILLPNHQLAAHKQLRDNYPYLLQKRIQGGSFLKLRLPLSFAAAGIPMYEFIDRSCREGIFKMRDNQFFISLTGPNSCEIFIPLLKQRVI</sequence>
<protein>
    <submittedName>
        <fullName evidence="5">Helix-turn-helix transcriptional regulator</fullName>
    </submittedName>
</protein>
<dbReference type="InterPro" id="IPR018062">
    <property type="entry name" value="HTH_AraC-typ_CS"/>
</dbReference>
<dbReference type="EMBL" id="JBEXAC010000001">
    <property type="protein sequence ID" value="MET6997646.1"/>
    <property type="molecule type" value="Genomic_DNA"/>
</dbReference>
<dbReference type="SMART" id="SM00342">
    <property type="entry name" value="HTH_ARAC"/>
    <property type="match status" value="1"/>
</dbReference>
<evidence type="ECO:0000313" key="5">
    <source>
        <dbReference type="EMBL" id="MET6997646.1"/>
    </source>
</evidence>
<dbReference type="PANTHER" id="PTHR43280">
    <property type="entry name" value="ARAC-FAMILY TRANSCRIPTIONAL REGULATOR"/>
    <property type="match status" value="1"/>
</dbReference>
<dbReference type="RefSeq" id="WP_354660281.1">
    <property type="nucleotide sequence ID" value="NZ_JBEXAC010000001.1"/>
</dbReference>
<dbReference type="Proteomes" id="UP001549749">
    <property type="component" value="Unassembled WGS sequence"/>
</dbReference>
<dbReference type="Gene3D" id="1.10.10.60">
    <property type="entry name" value="Homeodomain-like"/>
    <property type="match status" value="1"/>
</dbReference>
<dbReference type="InterPro" id="IPR009057">
    <property type="entry name" value="Homeodomain-like_sf"/>
</dbReference>
<reference evidence="5 6" key="1">
    <citation type="submission" date="2024-06" db="EMBL/GenBank/DDBJ databases">
        <title>Chitinophaga defluvii sp. nov., isolated from municipal sewage.</title>
        <authorList>
            <person name="Zhang L."/>
        </authorList>
    </citation>
    <scope>NUCLEOTIDE SEQUENCE [LARGE SCALE GENOMIC DNA]</scope>
    <source>
        <strain evidence="5 6">H8</strain>
    </source>
</reference>
<dbReference type="SUPFAM" id="SSF46689">
    <property type="entry name" value="Homeodomain-like"/>
    <property type="match status" value="1"/>
</dbReference>
<evidence type="ECO:0000259" key="4">
    <source>
        <dbReference type="PROSITE" id="PS01124"/>
    </source>
</evidence>
<dbReference type="PANTHER" id="PTHR43280:SF2">
    <property type="entry name" value="HTH-TYPE TRANSCRIPTIONAL REGULATOR EXSA"/>
    <property type="match status" value="1"/>
</dbReference>
<evidence type="ECO:0000256" key="2">
    <source>
        <dbReference type="ARBA" id="ARBA00023125"/>
    </source>
</evidence>
<keyword evidence="6" id="KW-1185">Reference proteome</keyword>